<dbReference type="GO" id="GO:0008840">
    <property type="term" value="F:4-hydroxy-tetrahydrodipicolinate synthase activity"/>
    <property type="evidence" value="ECO:0007669"/>
    <property type="project" value="TreeGrafter"/>
</dbReference>
<feature type="active site" description="Schiff-base intermediate with substrate" evidence="5">
    <location>
        <position position="165"/>
    </location>
</feature>
<dbReference type="PIRSF" id="PIRSF001365">
    <property type="entry name" value="DHDPS"/>
    <property type="match status" value="1"/>
</dbReference>
<feature type="active site" description="Proton donor/acceptor" evidence="5">
    <location>
        <position position="137"/>
    </location>
</feature>
<dbReference type="Proteomes" id="UP000437709">
    <property type="component" value="Unassembled WGS sequence"/>
</dbReference>
<gene>
    <name evidence="7" type="ORF">GB881_00395</name>
</gene>
<dbReference type="EMBL" id="WHPC01000001">
    <property type="protein sequence ID" value="MPV35518.1"/>
    <property type="molecule type" value="Genomic_DNA"/>
</dbReference>
<dbReference type="AlphaFoldDB" id="A0A6N7EEY3"/>
<dbReference type="PANTHER" id="PTHR12128:SF66">
    <property type="entry name" value="4-HYDROXY-2-OXOGLUTARATE ALDOLASE, MITOCHONDRIAL"/>
    <property type="match status" value="1"/>
</dbReference>
<dbReference type="SMART" id="SM01130">
    <property type="entry name" value="DHDPS"/>
    <property type="match status" value="1"/>
</dbReference>
<name>A0A6N7EEY3_9MICO</name>
<evidence type="ECO:0000256" key="2">
    <source>
        <dbReference type="ARBA" id="ARBA00023239"/>
    </source>
</evidence>
<dbReference type="PROSITE" id="PS00666">
    <property type="entry name" value="DHDPS_2"/>
    <property type="match status" value="1"/>
</dbReference>
<evidence type="ECO:0000256" key="4">
    <source>
        <dbReference type="PIRNR" id="PIRNR001365"/>
    </source>
</evidence>
<dbReference type="RefSeq" id="WP_152193424.1">
    <property type="nucleotide sequence ID" value="NZ_VUKD01000001.1"/>
</dbReference>
<accession>A0A6N7EEY3</accession>
<evidence type="ECO:0000256" key="6">
    <source>
        <dbReference type="PIRSR" id="PIRSR001365-2"/>
    </source>
</evidence>
<dbReference type="Pfam" id="PF00701">
    <property type="entry name" value="DHDPS"/>
    <property type="match status" value="1"/>
</dbReference>
<keyword evidence="3" id="KW-0704">Schiff base</keyword>
<dbReference type="SUPFAM" id="SSF51569">
    <property type="entry name" value="Aldolase"/>
    <property type="match status" value="1"/>
</dbReference>
<comment type="similarity">
    <text evidence="1 4">Belongs to the DapA family.</text>
</comment>
<evidence type="ECO:0000256" key="3">
    <source>
        <dbReference type="ARBA" id="ARBA00023270"/>
    </source>
</evidence>
<dbReference type="PRINTS" id="PR00146">
    <property type="entry name" value="DHPICSNTHASE"/>
</dbReference>
<evidence type="ECO:0000313" key="8">
    <source>
        <dbReference type="Proteomes" id="UP000437709"/>
    </source>
</evidence>
<evidence type="ECO:0000313" key="7">
    <source>
        <dbReference type="EMBL" id="MPV35518.1"/>
    </source>
</evidence>
<dbReference type="GO" id="GO:0044281">
    <property type="term" value="P:small molecule metabolic process"/>
    <property type="evidence" value="ECO:0007669"/>
    <property type="project" value="UniProtKB-ARBA"/>
</dbReference>
<keyword evidence="8" id="KW-1185">Reference proteome</keyword>
<dbReference type="InterPro" id="IPR020625">
    <property type="entry name" value="Schiff_base-form_aldolases_AS"/>
</dbReference>
<dbReference type="PANTHER" id="PTHR12128">
    <property type="entry name" value="DIHYDRODIPICOLINATE SYNTHASE"/>
    <property type="match status" value="1"/>
</dbReference>
<feature type="binding site" evidence="6">
    <location>
        <position position="49"/>
    </location>
    <ligand>
        <name>pyruvate</name>
        <dbReference type="ChEBI" id="CHEBI:15361"/>
    </ligand>
</feature>
<protein>
    <submittedName>
        <fullName evidence="7">Dihydrodipicolinate synthase family protein</fullName>
    </submittedName>
</protein>
<keyword evidence="2 4" id="KW-0456">Lyase</keyword>
<sequence length="316" mass="32323">MRHSTIRGVVPPVVTPFHPDGTVDTVSLARVVDHLADAGCDALFALGSTGEVAYLDRAQRALVVRTAVEAAAGRVPVLAGAIDMTAGRVLEQVAEAVAAGADGIVATAPIYARNDAAEIEAHFRAIGAGCPVPLFAYDIPVRVHTKLDHTMLVRLGLDGVIAGVKDSSGDDVGLRRLVAANAAAGSPLTVLTGHEVVVDAMMLLGADGVVPGLGNVDPHGYVRLLAHAQAGRWEEARAEQDRLAALFEIVFQSPGRSGDAAGVGAFKAAMHHLGLIDSATMAPPVQAPDQAAVAQIVAILDATGLRSPAAAATRPA</sequence>
<evidence type="ECO:0000256" key="1">
    <source>
        <dbReference type="ARBA" id="ARBA00007592"/>
    </source>
</evidence>
<reference evidence="7 8" key="1">
    <citation type="submission" date="2019-10" db="EMBL/GenBank/DDBJ databases">
        <title>Georgenia wutianyii sp. nov. and Georgenia yuyongxinii sp. nov. isolated from plateau pika (Ochotona curzoniae) in the Qinghai-Tibet plateau of China.</title>
        <authorList>
            <person name="Tian Z."/>
        </authorList>
    </citation>
    <scope>NUCLEOTIDE SEQUENCE [LARGE SCALE GENOMIC DNA]</scope>
    <source>
        <strain evidence="7 8">JCM 19765</strain>
    </source>
</reference>
<dbReference type="InterPro" id="IPR002220">
    <property type="entry name" value="DapA-like"/>
</dbReference>
<dbReference type="InterPro" id="IPR013785">
    <property type="entry name" value="Aldolase_TIM"/>
</dbReference>
<dbReference type="CDD" id="cd00408">
    <property type="entry name" value="DHDPS-like"/>
    <property type="match status" value="1"/>
</dbReference>
<dbReference type="Gene3D" id="3.20.20.70">
    <property type="entry name" value="Aldolase class I"/>
    <property type="match status" value="1"/>
</dbReference>
<evidence type="ECO:0000256" key="5">
    <source>
        <dbReference type="PIRSR" id="PIRSR001365-1"/>
    </source>
</evidence>
<proteinExistence type="inferred from homology"/>
<organism evidence="7 8">
    <name type="scientific">Georgenia subflava</name>
    <dbReference type="NCBI Taxonomy" id="1622177"/>
    <lineage>
        <taxon>Bacteria</taxon>
        <taxon>Bacillati</taxon>
        <taxon>Actinomycetota</taxon>
        <taxon>Actinomycetes</taxon>
        <taxon>Micrococcales</taxon>
        <taxon>Bogoriellaceae</taxon>
        <taxon>Georgenia</taxon>
    </lineage>
</organism>
<feature type="binding site" evidence="6">
    <location>
        <position position="210"/>
    </location>
    <ligand>
        <name>pyruvate</name>
        <dbReference type="ChEBI" id="CHEBI:15361"/>
    </ligand>
</feature>
<comment type="caution">
    <text evidence="7">The sequence shown here is derived from an EMBL/GenBank/DDBJ whole genome shotgun (WGS) entry which is preliminary data.</text>
</comment>